<sequence>MEDTQELEPVSAFVWAGLILAVLSALFIFLSFVDAKGIFGPMGSVGMLVAAAIH</sequence>
<evidence type="ECO:0000313" key="3">
    <source>
        <dbReference type="Proteomes" id="UP000502677"/>
    </source>
</evidence>
<protein>
    <submittedName>
        <fullName evidence="2">Uncharacterized protein</fullName>
    </submittedName>
</protein>
<gene>
    <name evidence="2" type="ORF">G7068_09570</name>
</gene>
<evidence type="ECO:0000256" key="1">
    <source>
        <dbReference type="SAM" id="Phobius"/>
    </source>
</evidence>
<keyword evidence="3" id="KW-1185">Reference proteome</keyword>
<name>A0A6G7XG51_9MICO</name>
<keyword evidence="1" id="KW-1133">Transmembrane helix</keyword>
<dbReference type="AlphaFoldDB" id="A0A6G7XG51"/>
<proteinExistence type="predicted"/>
<dbReference type="Proteomes" id="UP000502677">
    <property type="component" value="Chromosome"/>
</dbReference>
<dbReference type="RefSeq" id="WP_166291506.1">
    <property type="nucleotide sequence ID" value="NZ_CP049863.1"/>
</dbReference>
<evidence type="ECO:0000313" key="2">
    <source>
        <dbReference type="EMBL" id="QIK63419.1"/>
    </source>
</evidence>
<accession>A0A6G7XG51</accession>
<keyword evidence="1" id="KW-0812">Transmembrane</keyword>
<keyword evidence="1" id="KW-0472">Membrane</keyword>
<dbReference type="EMBL" id="CP049863">
    <property type="protein sequence ID" value="QIK63419.1"/>
    <property type="molecule type" value="Genomic_DNA"/>
</dbReference>
<dbReference type="KEGG" id="lvi:G7068_09570"/>
<feature type="transmembrane region" description="Helical" evidence="1">
    <location>
        <begin position="12"/>
        <end position="33"/>
    </location>
</feature>
<reference evidence="2 3" key="1">
    <citation type="submission" date="2020-03" db="EMBL/GenBank/DDBJ databases">
        <title>Leucobacter sp. nov., isolated from beetles.</title>
        <authorList>
            <person name="Hyun D.-W."/>
            <person name="Bae J.-W."/>
        </authorList>
    </citation>
    <scope>NUCLEOTIDE SEQUENCE [LARGE SCALE GENOMIC DNA]</scope>
    <source>
        <strain evidence="2 3">HDW9C</strain>
    </source>
</reference>
<organism evidence="2 3">
    <name type="scientific">Leucobacter viscericola</name>
    <dbReference type="NCBI Taxonomy" id="2714935"/>
    <lineage>
        <taxon>Bacteria</taxon>
        <taxon>Bacillati</taxon>
        <taxon>Actinomycetota</taxon>
        <taxon>Actinomycetes</taxon>
        <taxon>Micrococcales</taxon>
        <taxon>Microbacteriaceae</taxon>
        <taxon>Leucobacter</taxon>
    </lineage>
</organism>